<gene>
    <name evidence="4" type="ORF">IB211_00056</name>
</gene>
<dbReference type="Gene3D" id="1.10.8.730">
    <property type="match status" value="1"/>
</dbReference>
<keyword evidence="5" id="KW-1185">Reference proteome</keyword>
<dbReference type="SUPFAM" id="SSF52540">
    <property type="entry name" value="P-loop containing nucleoside triphosphate hydrolases"/>
    <property type="match status" value="1"/>
</dbReference>
<dbReference type="InterPro" id="IPR043964">
    <property type="entry name" value="P-loop_TraG"/>
</dbReference>
<protein>
    <recommendedName>
        <fullName evidence="3">AAA+ ATPase domain-containing protein</fullName>
    </recommendedName>
</protein>
<dbReference type="STRING" id="1297617.IB211_00056"/>
<sequence length="1020" mass="115496">MSNKNDHDTYIIPPNFIETGTFFGGMFRARNVIEAGILVFAIGAPVFLFLPFGLTTRIIILCLTALPAGLVALIGISGESLSQFLVIFLKYLRNRRIVGGDDEQPAEKAAPSKSAGRHLKQRPPKEKKAKAPRRRRSGEADFPAEFDEVRSYEIREKLRPKKKAKKERPAKAKKAKKKAKKRPAKERLPKRPAHVKEQKPACLNPVADYLPIEKVENGIIYTKDHRFVKVVEVVPINFMLRSAREQRNIIYSFVSYLKISPVKLQIKVLTRRADINRHLDTVRREMAQEENEQCRLMQEDYLNFVQQVGSREAVTRRFFLIFEYEPWANTRRSEQEEEAIQSLQSAVHTASNYLRQCGNEVIVPENEDEFTVDVLYNLLCRNESAVKPLSVRAQEVVAQYMEHGRESEIDHIPAAEFAAPRSIDFSHGRYICIDGLYYAYLLIPSDGYKTQVPAGWLSLIVNAGDGIDMDMFLARQPKERIIQRVGQQLRINRSKIKDASDTNTDFDDIDGAIRSGYFLKEGLANNEDFYYLNLLITVTAPSVEDLEWKVSEMKKLLLSQDMNVSACHFREEQAFLSALPLVSMEKGLYERGKRNLLTGGAASCYPFTSFEMCDDNGILLGVNKYNSSLIIVDIFNSAIYKNANMAILGTSGTGKTFTMQLMALRMRRKNIPIFIIAPLKGHEFHRACANVGGEFIQISPASPHGINVMEIRKVDRSVNEMLDGPGIQLSELAAKIQQLHIFFSLLIPDMSHEERQLLDEALIRTYNAKGITHDNASLEDPANPGHYREMPVLGDLYEILKTAPETIRMAHILNRLVNGSASTFNKQTNVRLDNKYTVLDISSLTGDLLTVGMFVALDFVWDRAKADRTEEKTIFIDECWQLLSGAGATGTRLAGDFVLEIFKTIRGYGGSAVCASQDLNDFFNLDEGRFGKGIINNSKTKIILNLEDDEAERVQETLHLSDAETMEVTHFERGNGLISTNNNNIMVEFKASPLEKDLITTDRRELREILERKRREQESA</sequence>
<feature type="compositionally biased region" description="Basic residues" evidence="1">
    <location>
        <begin position="115"/>
        <end position="136"/>
    </location>
</feature>
<dbReference type="SMART" id="SM00382">
    <property type="entry name" value="AAA"/>
    <property type="match status" value="1"/>
</dbReference>
<reference evidence="5" key="2">
    <citation type="submission" date="2015-04" db="EMBL/GenBank/DDBJ databases">
        <title>A butyrogenic pathway from the amino acid lysine in a human gut commensal.</title>
        <authorList>
            <person name="de Vos W.M."/>
            <person name="Bui N.T.P."/>
            <person name="Plugge C.M."/>
            <person name="Ritari J."/>
        </authorList>
    </citation>
    <scope>NUCLEOTIDE SEQUENCE [LARGE SCALE GENOMIC DNA]</scope>
    <source>
        <strain evidence="5">AF211</strain>
    </source>
</reference>
<organism evidence="4 5">
    <name type="scientific">Intestinimonas butyriciproducens</name>
    <dbReference type="NCBI Taxonomy" id="1297617"/>
    <lineage>
        <taxon>Bacteria</taxon>
        <taxon>Bacillati</taxon>
        <taxon>Bacillota</taxon>
        <taxon>Clostridia</taxon>
        <taxon>Eubacteriales</taxon>
        <taxon>Intestinimonas</taxon>
    </lineage>
</organism>
<keyword evidence="2" id="KW-1133">Transmembrane helix</keyword>
<evidence type="ECO:0000259" key="3">
    <source>
        <dbReference type="SMART" id="SM00382"/>
    </source>
</evidence>
<dbReference type="AlphaFoldDB" id="A0A0S2VZG8"/>
<feature type="region of interest" description="Disordered" evidence="1">
    <location>
        <begin position="157"/>
        <end position="198"/>
    </location>
</feature>
<evidence type="ECO:0000256" key="2">
    <source>
        <dbReference type="SAM" id="Phobius"/>
    </source>
</evidence>
<dbReference type="Gene3D" id="3.40.50.300">
    <property type="entry name" value="P-loop containing nucleotide triphosphate hydrolases"/>
    <property type="match status" value="1"/>
</dbReference>
<name>A0A0S2VZG8_9FIRM</name>
<dbReference type="RefSeq" id="WP_058116720.1">
    <property type="nucleotide sequence ID" value="NZ_CP011307.1"/>
</dbReference>
<dbReference type="InterPro" id="IPR027417">
    <property type="entry name" value="P-loop_NTPase"/>
</dbReference>
<feature type="compositionally biased region" description="Basic and acidic residues" evidence="1">
    <location>
        <begin position="185"/>
        <end position="198"/>
    </location>
</feature>
<feature type="transmembrane region" description="Helical" evidence="2">
    <location>
        <begin position="58"/>
        <end position="89"/>
    </location>
</feature>
<dbReference type="PATRIC" id="fig|1297617.4.peg.53"/>
<dbReference type="Proteomes" id="UP000064844">
    <property type="component" value="Chromosome"/>
</dbReference>
<dbReference type="EMBL" id="CP011307">
    <property type="protein sequence ID" value="ALP92452.1"/>
    <property type="molecule type" value="Genomic_DNA"/>
</dbReference>
<feature type="region of interest" description="Disordered" evidence="1">
    <location>
        <begin position="102"/>
        <end position="140"/>
    </location>
</feature>
<dbReference type="Pfam" id="PF19044">
    <property type="entry name" value="P-loop_TraG"/>
    <property type="match status" value="1"/>
</dbReference>
<dbReference type="InterPro" id="IPR003593">
    <property type="entry name" value="AAA+_ATPase"/>
</dbReference>
<feature type="transmembrane region" description="Helical" evidence="2">
    <location>
        <begin position="32"/>
        <end position="52"/>
    </location>
</feature>
<feature type="compositionally biased region" description="Basic residues" evidence="1">
    <location>
        <begin position="158"/>
        <end position="184"/>
    </location>
</feature>
<dbReference type="CDD" id="cd01127">
    <property type="entry name" value="TrwB_TraG_TraD_VirD4"/>
    <property type="match status" value="1"/>
</dbReference>
<evidence type="ECO:0000313" key="4">
    <source>
        <dbReference type="EMBL" id="ALP92452.1"/>
    </source>
</evidence>
<evidence type="ECO:0000256" key="1">
    <source>
        <dbReference type="SAM" id="MobiDB-lite"/>
    </source>
</evidence>
<accession>A0A0S2VZG8</accession>
<dbReference type="KEGG" id="ibu:IB211_00056"/>
<evidence type="ECO:0000313" key="5">
    <source>
        <dbReference type="Proteomes" id="UP000064844"/>
    </source>
</evidence>
<dbReference type="InterPro" id="IPR051162">
    <property type="entry name" value="T4SS_component"/>
</dbReference>
<keyword evidence="2" id="KW-0812">Transmembrane</keyword>
<feature type="domain" description="AAA+ ATPase" evidence="3">
    <location>
        <begin position="641"/>
        <end position="1014"/>
    </location>
</feature>
<dbReference type="PANTHER" id="PTHR30121">
    <property type="entry name" value="UNCHARACTERIZED PROTEIN YJGR-RELATED"/>
    <property type="match status" value="1"/>
</dbReference>
<dbReference type="PANTHER" id="PTHR30121:SF6">
    <property type="entry name" value="SLR6007 PROTEIN"/>
    <property type="match status" value="1"/>
</dbReference>
<keyword evidence="2" id="KW-0472">Membrane</keyword>
<proteinExistence type="predicted"/>
<reference evidence="4 5" key="1">
    <citation type="journal article" date="2015" name="Nat. Commun.">
        <title>Production of butyrate from lysine and the Amadori product fructoselysine by a human gut commensal.</title>
        <authorList>
            <person name="Bui T.P."/>
            <person name="Ritari J."/>
            <person name="Boeren S."/>
            <person name="de Waard P."/>
            <person name="Plugge C.M."/>
            <person name="de Vos W.M."/>
        </authorList>
    </citation>
    <scope>NUCLEOTIDE SEQUENCE [LARGE SCALE GENOMIC DNA]</scope>
    <source>
        <strain evidence="4 5">AF211</strain>
    </source>
</reference>